<dbReference type="Gene3D" id="3.60.10.10">
    <property type="entry name" value="Endonuclease/exonuclease/phosphatase"/>
    <property type="match status" value="1"/>
</dbReference>
<proteinExistence type="predicted"/>
<dbReference type="PANTHER" id="PTHR33710">
    <property type="entry name" value="BNAC02G09200D PROTEIN"/>
    <property type="match status" value="1"/>
</dbReference>
<dbReference type="InterPro" id="IPR036691">
    <property type="entry name" value="Endo/exonu/phosph_ase_sf"/>
</dbReference>
<protein>
    <submittedName>
        <fullName evidence="1">Uncharacterized protein</fullName>
    </submittedName>
</protein>
<dbReference type="Proteomes" id="UP001443914">
    <property type="component" value="Unassembled WGS sequence"/>
</dbReference>
<comment type="caution">
    <text evidence="1">The sequence shown here is derived from an EMBL/GenBank/DDBJ whole genome shotgun (WGS) entry which is preliminary data.</text>
</comment>
<sequence>MGNRKKAESCPKLFFLKRETEQEDSCSSESSVKVHKKKKTKPFRSKFGIVKSNIKIWAICGDFNCVLSHLERLGGKVIVNEIVPFQNCLAACGLYDVKASGSLFTWKNKQKLETRVYSRLDRFLINDDWLLVIVIP</sequence>
<dbReference type="AlphaFoldDB" id="A0AAW1H428"/>
<gene>
    <name evidence="1" type="ORF">RND81_13G165500</name>
</gene>
<dbReference type="SUPFAM" id="SSF56219">
    <property type="entry name" value="DNase I-like"/>
    <property type="match status" value="1"/>
</dbReference>
<name>A0AAW1H428_SAPOF</name>
<accession>A0AAW1H428</accession>
<dbReference type="PANTHER" id="PTHR33710:SF64">
    <property type="entry name" value="ENDONUCLEASE_EXONUCLEASE_PHOSPHATASE DOMAIN-CONTAINING PROTEIN"/>
    <property type="match status" value="1"/>
</dbReference>
<evidence type="ECO:0000313" key="1">
    <source>
        <dbReference type="EMBL" id="KAK9669939.1"/>
    </source>
</evidence>
<reference evidence="1" key="1">
    <citation type="submission" date="2024-03" db="EMBL/GenBank/DDBJ databases">
        <title>WGS assembly of Saponaria officinalis var. Norfolk2.</title>
        <authorList>
            <person name="Jenkins J."/>
            <person name="Shu S."/>
            <person name="Grimwood J."/>
            <person name="Barry K."/>
            <person name="Goodstein D."/>
            <person name="Schmutz J."/>
            <person name="Leebens-Mack J."/>
            <person name="Osbourn A."/>
        </authorList>
    </citation>
    <scope>NUCLEOTIDE SEQUENCE [LARGE SCALE GENOMIC DNA]</scope>
    <source>
        <strain evidence="1">JIC</strain>
    </source>
</reference>
<dbReference type="EMBL" id="JBDFQZ010000013">
    <property type="protein sequence ID" value="KAK9669939.1"/>
    <property type="molecule type" value="Genomic_DNA"/>
</dbReference>
<evidence type="ECO:0000313" key="2">
    <source>
        <dbReference type="Proteomes" id="UP001443914"/>
    </source>
</evidence>
<keyword evidence="2" id="KW-1185">Reference proteome</keyword>
<organism evidence="1 2">
    <name type="scientific">Saponaria officinalis</name>
    <name type="common">Common soapwort</name>
    <name type="synonym">Lychnis saponaria</name>
    <dbReference type="NCBI Taxonomy" id="3572"/>
    <lineage>
        <taxon>Eukaryota</taxon>
        <taxon>Viridiplantae</taxon>
        <taxon>Streptophyta</taxon>
        <taxon>Embryophyta</taxon>
        <taxon>Tracheophyta</taxon>
        <taxon>Spermatophyta</taxon>
        <taxon>Magnoliopsida</taxon>
        <taxon>eudicotyledons</taxon>
        <taxon>Gunneridae</taxon>
        <taxon>Pentapetalae</taxon>
        <taxon>Caryophyllales</taxon>
        <taxon>Caryophyllaceae</taxon>
        <taxon>Caryophylleae</taxon>
        <taxon>Saponaria</taxon>
    </lineage>
</organism>